<feature type="domain" description="DUS-like FMN-binding" evidence="15">
    <location>
        <begin position="53"/>
        <end position="311"/>
    </location>
</feature>
<comment type="catalytic activity">
    <reaction evidence="10">
        <text>5,6-dihydrouridine(17) in tRNA + NAD(+) = uridine(17) in tRNA + NADH + H(+)</text>
        <dbReference type="Rhea" id="RHEA:53372"/>
        <dbReference type="Rhea" id="RHEA-COMP:13541"/>
        <dbReference type="Rhea" id="RHEA-COMP:13542"/>
        <dbReference type="ChEBI" id="CHEBI:15378"/>
        <dbReference type="ChEBI" id="CHEBI:57540"/>
        <dbReference type="ChEBI" id="CHEBI:57945"/>
        <dbReference type="ChEBI" id="CHEBI:65315"/>
        <dbReference type="ChEBI" id="CHEBI:74443"/>
        <dbReference type="EC" id="1.3.1.88"/>
    </reaction>
    <physiologicalReaction direction="right-to-left" evidence="10">
        <dbReference type="Rhea" id="RHEA:53374"/>
    </physiologicalReaction>
</comment>
<keyword evidence="7" id="KW-0520">NAD</keyword>
<comment type="catalytic activity">
    <reaction evidence="12">
        <text>5,6-dihydrouridine(16) in tRNA + NAD(+) = uridine(16) in tRNA + NADH + H(+)</text>
        <dbReference type="Rhea" id="RHEA:53380"/>
        <dbReference type="Rhea" id="RHEA-COMP:13543"/>
        <dbReference type="Rhea" id="RHEA-COMP:13544"/>
        <dbReference type="ChEBI" id="CHEBI:15378"/>
        <dbReference type="ChEBI" id="CHEBI:57540"/>
        <dbReference type="ChEBI" id="CHEBI:57945"/>
        <dbReference type="ChEBI" id="CHEBI:65315"/>
        <dbReference type="ChEBI" id="CHEBI:74443"/>
        <dbReference type="EC" id="1.3.1.88"/>
    </reaction>
    <physiologicalReaction direction="right-to-left" evidence="12">
        <dbReference type="Rhea" id="RHEA:53382"/>
    </physiologicalReaction>
</comment>
<evidence type="ECO:0000256" key="12">
    <source>
        <dbReference type="ARBA" id="ARBA00048934"/>
    </source>
</evidence>
<dbReference type="PANTHER" id="PTHR11082">
    <property type="entry name" value="TRNA-DIHYDROURIDINE SYNTHASE"/>
    <property type="match status" value="1"/>
</dbReference>
<feature type="compositionally biased region" description="Low complexity" evidence="14">
    <location>
        <begin position="377"/>
        <end position="408"/>
    </location>
</feature>
<comment type="similarity">
    <text evidence="8">Belongs to the Dus family. Dus1 subfamily.</text>
</comment>
<dbReference type="SUPFAM" id="SSF51395">
    <property type="entry name" value="FMN-linked oxidoreductases"/>
    <property type="match status" value="1"/>
</dbReference>
<sequence>MESINTTVDQQQQQTEEQEQQQIVSIPEPMSPITKLGGWEFYKTVLKSPKKVIAPMVDHTYLAFRMLCRKYGADLVYTPMFHSKNFATCKVYRKESFSTCPEDRPLVVQFCGNEAEWVVKAAKFVEDECDAIDLNLGCPQQIAKRGNYGAFLLEKPEIFLPIVRELHKNIKVPIFCKIRLLPDINDTIKLALSLQEAGCQLLTIHGRTKEQKGQHAGIANWEAIKIIREKLSIPVFANGSVVLYKDIEPCLEATGAQGVMSAEGILANPSMFSGLDLPITQIAKEYIDMCLVYHTETYICRSHLFKMLRSLFDYHVDLREKMGKIHTFEGFRDLITELEVRIESGIQPEKMLTNKQKRELKEKEREDELKRQKMDTTEIITTTTTDDKPNTTVTETPTTATTTATVST</sequence>
<name>A0A8J4V8P9_9MYCE</name>
<proteinExistence type="inferred from homology"/>
<dbReference type="Gene3D" id="3.20.20.70">
    <property type="entry name" value="Aldolase class I"/>
    <property type="match status" value="1"/>
</dbReference>
<feature type="region of interest" description="Disordered" evidence="14">
    <location>
        <begin position="355"/>
        <end position="408"/>
    </location>
</feature>
<reference evidence="16" key="1">
    <citation type="submission" date="2020-01" db="EMBL/GenBank/DDBJ databases">
        <title>Development of genomics and gene disruption for Polysphondylium violaceum indicates a role for the polyketide synthase stlB in stalk morphogenesis.</title>
        <authorList>
            <person name="Narita B."/>
            <person name="Kawabe Y."/>
            <person name="Kin K."/>
            <person name="Saito T."/>
            <person name="Gibbs R."/>
            <person name="Kuspa A."/>
            <person name="Muzny D."/>
            <person name="Queller D."/>
            <person name="Richards S."/>
            <person name="Strassman J."/>
            <person name="Sucgang R."/>
            <person name="Worley K."/>
            <person name="Schaap P."/>
        </authorList>
    </citation>
    <scope>NUCLEOTIDE SEQUENCE</scope>
    <source>
        <strain evidence="16">QSvi11</strain>
    </source>
</reference>
<protein>
    <recommendedName>
        <fullName evidence="9">tRNA-dihydrouridine(16/17) synthase [NAD(P)(+)]</fullName>
        <ecNumber evidence="9">1.3.1.88</ecNumber>
    </recommendedName>
</protein>
<feature type="compositionally biased region" description="Basic and acidic residues" evidence="14">
    <location>
        <begin position="356"/>
        <end position="376"/>
    </location>
</feature>
<comment type="cofactor">
    <cofactor evidence="1">
        <name>FMN</name>
        <dbReference type="ChEBI" id="CHEBI:58210"/>
    </cofactor>
</comment>
<dbReference type="CDD" id="cd02801">
    <property type="entry name" value="DUS_like_FMN"/>
    <property type="match status" value="1"/>
</dbReference>
<evidence type="ECO:0000256" key="11">
    <source>
        <dbReference type="ARBA" id="ARBA00047652"/>
    </source>
</evidence>
<keyword evidence="2" id="KW-0285">Flavoprotein</keyword>
<keyword evidence="4" id="KW-0819">tRNA processing</keyword>
<evidence type="ECO:0000256" key="4">
    <source>
        <dbReference type="ARBA" id="ARBA00022694"/>
    </source>
</evidence>
<evidence type="ECO:0000256" key="3">
    <source>
        <dbReference type="ARBA" id="ARBA00022643"/>
    </source>
</evidence>
<keyword evidence="17" id="KW-1185">Reference proteome</keyword>
<comment type="caution">
    <text evidence="16">The sequence shown here is derived from an EMBL/GenBank/DDBJ whole genome shotgun (WGS) entry which is preliminary data.</text>
</comment>
<dbReference type="Proteomes" id="UP000695562">
    <property type="component" value="Unassembled WGS sequence"/>
</dbReference>
<evidence type="ECO:0000256" key="5">
    <source>
        <dbReference type="ARBA" id="ARBA00022857"/>
    </source>
</evidence>
<evidence type="ECO:0000256" key="10">
    <source>
        <dbReference type="ARBA" id="ARBA00047287"/>
    </source>
</evidence>
<evidence type="ECO:0000256" key="1">
    <source>
        <dbReference type="ARBA" id="ARBA00001917"/>
    </source>
</evidence>
<dbReference type="InterPro" id="IPR035587">
    <property type="entry name" value="DUS-like_FMN-bd"/>
</dbReference>
<evidence type="ECO:0000256" key="8">
    <source>
        <dbReference type="ARBA" id="ARBA00038313"/>
    </source>
</evidence>
<evidence type="ECO:0000256" key="13">
    <source>
        <dbReference type="ARBA" id="ARBA00049467"/>
    </source>
</evidence>
<dbReference type="InterPro" id="IPR013785">
    <property type="entry name" value="Aldolase_TIM"/>
</dbReference>
<evidence type="ECO:0000256" key="9">
    <source>
        <dbReference type="ARBA" id="ARBA00038890"/>
    </source>
</evidence>
<dbReference type="PANTHER" id="PTHR11082:SF5">
    <property type="entry name" value="TRNA-DIHYDROURIDINE(16_17) SYNTHASE [NAD(P)(+)]-LIKE"/>
    <property type="match status" value="1"/>
</dbReference>
<evidence type="ECO:0000256" key="14">
    <source>
        <dbReference type="SAM" id="MobiDB-lite"/>
    </source>
</evidence>
<dbReference type="GO" id="GO:0017150">
    <property type="term" value="F:tRNA dihydrouridine synthase activity"/>
    <property type="evidence" value="ECO:0007669"/>
    <property type="project" value="InterPro"/>
</dbReference>
<dbReference type="PROSITE" id="PS01136">
    <property type="entry name" value="UPF0034"/>
    <property type="match status" value="1"/>
</dbReference>
<accession>A0A8J4V8P9</accession>
<evidence type="ECO:0000256" key="7">
    <source>
        <dbReference type="ARBA" id="ARBA00023027"/>
    </source>
</evidence>
<organism evidence="16 17">
    <name type="scientific">Polysphondylium violaceum</name>
    <dbReference type="NCBI Taxonomy" id="133409"/>
    <lineage>
        <taxon>Eukaryota</taxon>
        <taxon>Amoebozoa</taxon>
        <taxon>Evosea</taxon>
        <taxon>Eumycetozoa</taxon>
        <taxon>Dictyostelia</taxon>
        <taxon>Dictyosteliales</taxon>
        <taxon>Dictyosteliaceae</taxon>
        <taxon>Polysphondylium</taxon>
    </lineage>
</organism>
<dbReference type="AlphaFoldDB" id="A0A8J4V8P9"/>
<dbReference type="Pfam" id="PF01207">
    <property type="entry name" value="Dus"/>
    <property type="match status" value="1"/>
</dbReference>
<feature type="region of interest" description="Disordered" evidence="14">
    <location>
        <begin position="1"/>
        <end position="22"/>
    </location>
</feature>
<dbReference type="EMBL" id="AJWJ01000106">
    <property type="protein sequence ID" value="KAF2075284.1"/>
    <property type="molecule type" value="Genomic_DNA"/>
</dbReference>
<keyword evidence="3" id="KW-0288">FMN</keyword>
<evidence type="ECO:0000259" key="15">
    <source>
        <dbReference type="Pfam" id="PF01207"/>
    </source>
</evidence>
<comment type="catalytic activity">
    <reaction evidence="11">
        <text>5,6-dihydrouridine(16) in tRNA + NADP(+) = uridine(16) in tRNA + NADPH + H(+)</text>
        <dbReference type="Rhea" id="RHEA:53376"/>
        <dbReference type="Rhea" id="RHEA-COMP:13543"/>
        <dbReference type="Rhea" id="RHEA-COMP:13544"/>
        <dbReference type="ChEBI" id="CHEBI:15378"/>
        <dbReference type="ChEBI" id="CHEBI:57783"/>
        <dbReference type="ChEBI" id="CHEBI:58349"/>
        <dbReference type="ChEBI" id="CHEBI:65315"/>
        <dbReference type="ChEBI" id="CHEBI:74443"/>
        <dbReference type="EC" id="1.3.1.88"/>
    </reaction>
    <physiologicalReaction direction="right-to-left" evidence="11">
        <dbReference type="Rhea" id="RHEA:53378"/>
    </physiologicalReaction>
</comment>
<evidence type="ECO:0000256" key="2">
    <source>
        <dbReference type="ARBA" id="ARBA00022630"/>
    </source>
</evidence>
<evidence type="ECO:0000313" key="17">
    <source>
        <dbReference type="Proteomes" id="UP000695562"/>
    </source>
</evidence>
<dbReference type="EC" id="1.3.1.88" evidence="9"/>
<evidence type="ECO:0000313" key="16">
    <source>
        <dbReference type="EMBL" id="KAF2075284.1"/>
    </source>
</evidence>
<keyword evidence="6" id="KW-0560">Oxidoreductase</keyword>
<dbReference type="GO" id="GO:0050660">
    <property type="term" value="F:flavin adenine dinucleotide binding"/>
    <property type="evidence" value="ECO:0007669"/>
    <property type="project" value="InterPro"/>
</dbReference>
<comment type="catalytic activity">
    <reaction evidence="13">
        <text>5,6-dihydrouridine(17) in tRNA + NADP(+) = uridine(17) in tRNA + NADPH + H(+)</text>
        <dbReference type="Rhea" id="RHEA:53368"/>
        <dbReference type="Rhea" id="RHEA-COMP:13541"/>
        <dbReference type="Rhea" id="RHEA-COMP:13542"/>
        <dbReference type="ChEBI" id="CHEBI:15378"/>
        <dbReference type="ChEBI" id="CHEBI:57783"/>
        <dbReference type="ChEBI" id="CHEBI:58349"/>
        <dbReference type="ChEBI" id="CHEBI:65315"/>
        <dbReference type="ChEBI" id="CHEBI:74443"/>
        <dbReference type="EC" id="1.3.1.88"/>
    </reaction>
    <physiologicalReaction direction="right-to-left" evidence="13">
        <dbReference type="Rhea" id="RHEA:53370"/>
    </physiologicalReaction>
</comment>
<dbReference type="OrthoDB" id="272303at2759"/>
<gene>
    <name evidence="16" type="ORF">CYY_003413</name>
</gene>
<dbReference type="InterPro" id="IPR018517">
    <property type="entry name" value="tRNA_hU_synthase_CS"/>
</dbReference>
<evidence type="ECO:0000256" key="6">
    <source>
        <dbReference type="ARBA" id="ARBA00023002"/>
    </source>
</evidence>
<keyword evidence="5" id="KW-0521">NADP</keyword>